<dbReference type="InterPro" id="IPR016024">
    <property type="entry name" value="ARM-type_fold"/>
</dbReference>
<evidence type="ECO:0000313" key="6">
    <source>
        <dbReference type="EMBL" id="CAX40932.1"/>
    </source>
</evidence>
<dbReference type="Pfam" id="PF10363">
    <property type="entry name" value="RTP1_C1"/>
    <property type="match status" value="1"/>
</dbReference>
<evidence type="ECO:0000256" key="1">
    <source>
        <dbReference type="ARBA" id="ARBA00005724"/>
    </source>
</evidence>
<dbReference type="Proteomes" id="UP000002605">
    <property type="component" value="Chromosome 7"/>
</dbReference>
<dbReference type="KEGG" id="cdu:CD36_73820"/>
<evidence type="ECO:0000313" key="5">
    <source>
        <dbReference type="CGD" id="CAL0000159495"/>
    </source>
</evidence>
<dbReference type="HOGENOM" id="CLU_006300_1_0_1"/>
<protein>
    <submittedName>
        <fullName evidence="6">Uncharacterized protein YMR185W homologue, putative</fullName>
    </submittedName>
</protein>
<feature type="domain" description="RNA polymerase II assembly factor Rtp1 C-terminal" evidence="3">
    <location>
        <begin position="921"/>
        <end position="952"/>
    </location>
</feature>
<dbReference type="CGD" id="CAL0000159495">
    <property type="gene designation" value="Cd36_73820"/>
</dbReference>
<gene>
    <name evidence="5" type="ordered locus">Cd36_73820</name>
    <name evidence="6" type="ORF">CD36_73820</name>
</gene>
<dbReference type="AlphaFoldDB" id="B9WJX5"/>
<dbReference type="OrthoDB" id="39591at2759"/>
<evidence type="ECO:0000259" key="4">
    <source>
        <dbReference type="Pfam" id="PF10363"/>
    </source>
</evidence>
<organism evidence="6 7">
    <name type="scientific">Candida dubliniensis (strain CD36 / ATCC MYA-646 / CBS 7987 / NCPF 3949 / NRRL Y-17841)</name>
    <name type="common">Yeast</name>
    <dbReference type="NCBI Taxonomy" id="573826"/>
    <lineage>
        <taxon>Eukaryota</taxon>
        <taxon>Fungi</taxon>
        <taxon>Dikarya</taxon>
        <taxon>Ascomycota</taxon>
        <taxon>Saccharomycotina</taxon>
        <taxon>Pichiomycetes</taxon>
        <taxon>Debaryomycetaceae</taxon>
        <taxon>Candida/Lodderomyces clade</taxon>
        <taxon>Candida</taxon>
    </lineage>
</organism>
<feature type="domain" description="RNA polymerase II assembly factor Rtp1 C-terminal" evidence="4">
    <location>
        <begin position="711"/>
        <end position="817"/>
    </location>
</feature>
<name>B9WJX5_CANDC</name>
<feature type="region of interest" description="Disordered" evidence="2">
    <location>
        <begin position="601"/>
        <end position="626"/>
    </location>
</feature>
<dbReference type="EMBL" id="FM992694">
    <property type="protein sequence ID" value="CAX40932.1"/>
    <property type="molecule type" value="Genomic_DNA"/>
</dbReference>
<evidence type="ECO:0000259" key="3">
    <source>
        <dbReference type="Pfam" id="PF10304"/>
    </source>
</evidence>
<dbReference type="InterPro" id="IPR039600">
    <property type="entry name" value="TANGO6/Rtp1"/>
</dbReference>
<dbReference type="PANTHER" id="PTHR20959">
    <property type="entry name" value="TRANSPORT AND GOLGI ORGANIZATION PROTEIN 6 FAMILY MEMBER"/>
    <property type="match status" value="1"/>
</dbReference>
<evidence type="ECO:0000313" key="7">
    <source>
        <dbReference type="Proteomes" id="UP000002605"/>
    </source>
</evidence>
<proteinExistence type="inferred from homology"/>
<dbReference type="InterPro" id="IPR019414">
    <property type="entry name" value="Rtp1_C2"/>
</dbReference>
<dbReference type="RefSeq" id="XP_002421589.1">
    <property type="nucleotide sequence ID" value="XM_002421544.1"/>
</dbReference>
<feature type="compositionally biased region" description="Acidic residues" evidence="2">
    <location>
        <begin position="611"/>
        <end position="624"/>
    </location>
</feature>
<dbReference type="Pfam" id="PF10304">
    <property type="entry name" value="RTP1_C2"/>
    <property type="match status" value="1"/>
</dbReference>
<evidence type="ECO:0000256" key="2">
    <source>
        <dbReference type="SAM" id="MobiDB-lite"/>
    </source>
</evidence>
<dbReference type="GeneID" id="8049043"/>
<reference evidence="6 7" key="1">
    <citation type="journal article" date="2009" name="Genome Res.">
        <title>Comparative genomics of the fungal pathogens Candida dubliniensis and Candida albicans.</title>
        <authorList>
            <person name="Jackson A.P."/>
            <person name="Gamble J.A."/>
            <person name="Yeomans T."/>
            <person name="Moran G.P."/>
            <person name="Saunders D."/>
            <person name="Harris D."/>
            <person name="Aslett M."/>
            <person name="Barrell J.F."/>
            <person name="Butler G."/>
            <person name="Citiulo F."/>
            <person name="Coleman D.C."/>
            <person name="de Groot P.W.J."/>
            <person name="Goodwin T.J."/>
            <person name="Quail M.A."/>
            <person name="McQuillan J."/>
            <person name="Munro C.A."/>
            <person name="Pain A."/>
            <person name="Poulter R.T."/>
            <person name="Rajandream M.A."/>
            <person name="Renauld H."/>
            <person name="Spiering M.J."/>
            <person name="Tivey A."/>
            <person name="Gow N.A.R."/>
            <person name="Barrell B."/>
            <person name="Sullivan D.J."/>
            <person name="Berriman M."/>
        </authorList>
    </citation>
    <scope>NUCLEOTIDE SEQUENCE [LARGE SCALE GENOMIC DNA]</scope>
    <source>
        <strain evidence="7">CD36 / ATCC MYA-646 / CBS 7987 / NCPF 3949 / NRRL Y-17841</strain>
    </source>
</reference>
<dbReference type="InterPro" id="IPR019451">
    <property type="entry name" value="Rtp1_C1"/>
</dbReference>
<dbReference type="GO" id="GO:0009306">
    <property type="term" value="P:protein secretion"/>
    <property type="evidence" value="ECO:0007669"/>
    <property type="project" value="TreeGrafter"/>
</dbReference>
<dbReference type="VEuPathDB" id="FungiDB:CD36_73820"/>
<keyword evidence="7" id="KW-1185">Reference proteome</keyword>
<dbReference type="PANTHER" id="PTHR20959:SF1">
    <property type="entry name" value="TRANSPORT AND GOLGI ORGANIZATION PROTEIN 6 HOMOLOG"/>
    <property type="match status" value="1"/>
</dbReference>
<dbReference type="eggNOG" id="KOG4653">
    <property type="taxonomic scope" value="Eukaryota"/>
</dbReference>
<comment type="similarity">
    <text evidence="1">Belongs to the Tango6 family.</text>
</comment>
<sequence>MTPPKIEELPDEEPNVVGPPKKNPFALRPKKTTIQRSVDEVYPLRKGLNKPEIKSTKPIDLLFEKLENMLDLDYDQLTIDVLYERLFKDKPEPDSLTKRYEVTEQLLDYLLEIQQLSMNSIKHDDKNLMAISLHDLKTFSKLLNVIIIHGVYPPLNILRIGIQFEKRQLKNFSNNKNLIKIDKLPSADFTYLEKLLTLIYTKLLQVLSIKSDVASLLLKGTGYTDFLVVAITLIVIPQFDSSGIDFAKIENIASTFELYQTYSLLLTTPSQAIFKKFIMSHLGSLHYSRPDGMLTLIEFVLGLRDQEEINIEKFENVANVVLQKPANIDTKSYFTSIGNQMYDLLININRPTVTSCVAYVLEKLWSRNKLVVRDFVLKRIWDNFNPPPRGEGILVTEAQLNNNINVILSLTKKGLEPDLYQAVIQPILLPLWAYYLFLKQNGKDVGIVLNFMTSYFTLMKDFGDSGLLDIAKNLLYKHGENWKYEIGDNDLTQIVVRKPEFLSQSKESQINKFLNDLDFACESFVKVLEELDDSLIQQLFVKILNNWLNNDTQVLGDDERDPFLMLLDLRLLEKIGEKFKENLATNPTDMLELVQSFLSSYKPNSPGNKEADDDSDDEIDEEGSEFNSDQTITILLQLLSAIISENDIIIDDKSSELLSNIKKILSNLNSKFQSGSLKSSANALCTRIENLLSNNSDTLPVNESEAQKQILQRAITNLNDPLVPIRAHGLYLLRQLIEMKSSVITLDFAINLHLVQLKDPEPFIYLNVIKGLETLIEWNEPLVLHNLCRLYLQDDVELDEKLRIGEVILRYIQRAGQKFTGDSARLIVEMTLAVIRRAGNNRKDDRLRMSSMSLLGTCCKVNPLGMIDSLGYALDASIGILELETDKDQAIIRRAAIMLIYDLILGTSETDKVEFPQHYKSKVITVLKYIAETDNDLLVREQAQKVLATVEELIELAMELYKEENQI</sequence>
<dbReference type="SUPFAM" id="SSF48371">
    <property type="entry name" value="ARM repeat"/>
    <property type="match status" value="1"/>
</dbReference>
<feature type="region of interest" description="Disordered" evidence="2">
    <location>
        <begin position="1"/>
        <end position="27"/>
    </location>
</feature>
<accession>B9WJX5</accession>